<dbReference type="InterPro" id="IPR023393">
    <property type="entry name" value="START-like_dom_sf"/>
</dbReference>
<proteinExistence type="inferred from homology"/>
<evidence type="ECO:0000313" key="3">
    <source>
        <dbReference type="EMBL" id="WXB15744.1"/>
    </source>
</evidence>
<accession>A0ABZ2LXU4</accession>
<reference evidence="3 4" key="1">
    <citation type="submission" date="2021-12" db="EMBL/GenBank/DDBJ databases">
        <title>Discovery of the Pendulisporaceae a myxobacterial family with distinct sporulation behavior and unique specialized metabolism.</title>
        <authorList>
            <person name="Garcia R."/>
            <person name="Popoff A."/>
            <person name="Bader C.D."/>
            <person name="Loehr J."/>
            <person name="Walesch S."/>
            <person name="Walt C."/>
            <person name="Boldt J."/>
            <person name="Bunk B."/>
            <person name="Haeckl F.J.F.P.J."/>
            <person name="Gunesch A.P."/>
            <person name="Birkelbach J."/>
            <person name="Nuebel U."/>
            <person name="Pietschmann T."/>
            <person name="Bach T."/>
            <person name="Mueller R."/>
        </authorList>
    </citation>
    <scope>NUCLEOTIDE SEQUENCE [LARGE SCALE GENOMIC DNA]</scope>
    <source>
        <strain evidence="3 4">MSr11954</strain>
    </source>
</reference>
<dbReference type="Proteomes" id="UP001370348">
    <property type="component" value="Chromosome"/>
</dbReference>
<organism evidence="3 4">
    <name type="scientific">Pendulispora albinea</name>
    <dbReference type="NCBI Taxonomy" id="2741071"/>
    <lineage>
        <taxon>Bacteria</taxon>
        <taxon>Pseudomonadati</taxon>
        <taxon>Myxococcota</taxon>
        <taxon>Myxococcia</taxon>
        <taxon>Myxococcales</taxon>
        <taxon>Sorangiineae</taxon>
        <taxon>Pendulisporaceae</taxon>
        <taxon>Pendulispora</taxon>
    </lineage>
</organism>
<gene>
    <name evidence="3" type="ORF">LZC94_00430</name>
</gene>
<dbReference type="RefSeq" id="WP_394825378.1">
    <property type="nucleotide sequence ID" value="NZ_CP089984.1"/>
</dbReference>
<dbReference type="Pfam" id="PF08327">
    <property type="entry name" value="AHSA1"/>
    <property type="match status" value="1"/>
</dbReference>
<dbReference type="InterPro" id="IPR013538">
    <property type="entry name" value="ASHA1/2-like_C"/>
</dbReference>
<feature type="domain" description="Activator of Hsp90 ATPase homologue 1/2-like C-terminal" evidence="2">
    <location>
        <begin position="13"/>
        <end position="136"/>
    </location>
</feature>
<evidence type="ECO:0000313" key="4">
    <source>
        <dbReference type="Proteomes" id="UP001370348"/>
    </source>
</evidence>
<evidence type="ECO:0000256" key="1">
    <source>
        <dbReference type="ARBA" id="ARBA00006817"/>
    </source>
</evidence>
<dbReference type="EMBL" id="CP089984">
    <property type="protein sequence ID" value="WXB15744.1"/>
    <property type="molecule type" value="Genomic_DNA"/>
</dbReference>
<dbReference type="SUPFAM" id="SSF55961">
    <property type="entry name" value="Bet v1-like"/>
    <property type="match status" value="1"/>
</dbReference>
<sequence>MLVAATGIRISKPVNEVFEAVVDPRKMSQYFISFGSERLATGRDVVWKFEDFGATEPFSIRVKEVVDGQSIALVWSPREGENNSVKLTFEATGPNQTTVKVVEDGGWKADAQGMLRWAGQIEGWVNFMNNLKAYVEYGISLHRNGIVPGLMTAG</sequence>
<dbReference type="Gene3D" id="3.30.530.20">
    <property type="match status" value="1"/>
</dbReference>
<comment type="similarity">
    <text evidence="1">Belongs to the AHA1 family.</text>
</comment>
<name>A0ABZ2LXU4_9BACT</name>
<evidence type="ECO:0000259" key="2">
    <source>
        <dbReference type="Pfam" id="PF08327"/>
    </source>
</evidence>
<keyword evidence="4" id="KW-1185">Reference proteome</keyword>
<protein>
    <submittedName>
        <fullName evidence="3">SRPBCC domain-containing protein</fullName>
    </submittedName>
</protein>